<dbReference type="Proteomes" id="UP000008148">
    <property type="component" value="Chromosome"/>
</dbReference>
<dbReference type="EMBL" id="CP000822">
    <property type="protein sequence ID" value="ABV13300.1"/>
    <property type="molecule type" value="Genomic_DNA"/>
</dbReference>
<sequence length="76" mass="8003">MAVATADADVLIHHHKTVLAFVHRAARAHFRAGRVFAVVAGNGKIVGKDILVPDAVILLPVAARIFIDAAEADVRG</sequence>
<dbReference type="HOGENOM" id="CLU_2647968_0_0_6"/>
<protein>
    <submittedName>
        <fullName evidence="1">Uncharacterized protein</fullName>
    </submittedName>
</protein>
<gene>
    <name evidence="1" type="ordered locus">CKO_02176</name>
</gene>
<dbReference type="STRING" id="290338.CKO_02176"/>
<proteinExistence type="predicted"/>
<dbReference type="AlphaFoldDB" id="A8AII7"/>
<organism evidence="1 2">
    <name type="scientific">Citrobacter koseri (strain ATCC BAA-895 / CDC 4225-83 / SGSC4696)</name>
    <dbReference type="NCBI Taxonomy" id="290338"/>
    <lineage>
        <taxon>Bacteria</taxon>
        <taxon>Pseudomonadati</taxon>
        <taxon>Pseudomonadota</taxon>
        <taxon>Gammaproteobacteria</taxon>
        <taxon>Enterobacterales</taxon>
        <taxon>Enterobacteriaceae</taxon>
        <taxon>Citrobacter</taxon>
    </lineage>
</organism>
<keyword evidence="2" id="KW-1185">Reference proteome</keyword>
<evidence type="ECO:0000313" key="1">
    <source>
        <dbReference type="EMBL" id="ABV13300.1"/>
    </source>
</evidence>
<evidence type="ECO:0000313" key="2">
    <source>
        <dbReference type="Proteomes" id="UP000008148"/>
    </source>
</evidence>
<reference evidence="1 2" key="1">
    <citation type="submission" date="2007-08" db="EMBL/GenBank/DDBJ databases">
        <authorList>
            <consortium name="The Citrobacter koseri Genome Sequencing Project"/>
            <person name="McClelland M."/>
            <person name="Sanderson E.K."/>
            <person name="Porwollik S."/>
            <person name="Spieth J."/>
            <person name="Clifton W.S."/>
            <person name="Latreille P."/>
            <person name="Courtney L."/>
            <person name="Wang C."/>
            <person name="Pepin K."/>
            <person name="Bhonagiri V."/>
            <person name="Nash W."/>
            <person name="Johnson M."/>
            <person name="Thiruvilangam P."/>
            <person name="Wilson R."/>
        </authorList>
    </citation>
    <scope>NUCLEOTIDE SEQUENCE [LARGE SCALE GENOMIC DNA]</scope>
    <source>
        <strain evidence="2">ATCC BAA-895 / CDC 4225-83 / SGSC4696</strain>
    </source>
</reference>
<accession>A8AII7</accession>
<name>A8AII7_CITK8</name>
<dbReference type="KEGG" id="cko:CKO_02176"/>